<keyword evidence="12" id="KW-0963">Cytoplasm</keyword>
<comment type="subcellular location">
    <subcellularLocation>
        <location evidence="12">Cytoplasm</location>
    </subcellularLocation>
</comment>
<dbReference type="AlphaFoldDB" id="U6SJT0"/>
<protein>
    <recommendedName>
        <fullName evidence="6 12">Ribonuclease H</fullName>
        <ecNumber evidence="5 12">3.1.26.4</ecNumber>
    </recommendedName>
</protein>
<keyword evidence="11 12" id="KW-0460">Magnesium</keyword>
<evidence type="ECO:0000256" key="13">
    <source>
        <dbReference type="PIRSR" id="PIRSR037839-1"/>
    </source>
</evidence>
<proteinExistence type="inferred from homology"/>
<keyword evidence="9 12" id="KW-0255">Endonuclease</keyword>
<dbReference type="Proteomes" id="UP000017170">
    <property type="component" value="Unassembled WGS sequence"/>
</dbReference>
<evidence type="ECO:0000256" key="9">
    <source>
        <dbReference type="ARBA" id="ARBA00022759"/>
    </source>
</evidence>
<dbReference type="InterPro" id="IPR009027">
    <property type="entry name" value="Ribosomal_bL9/RNase_H1_N"/>
</dbReference>
<evidence type="ECO:0000256" key="14">
    <source>
        <dbReference type="SAM" id="MobiDB-lite"/>
    </source>
</evidence>
<comment type="similarity">
    <text evidence="4 12">Belongs to the RNase H family.</text>
</comment>
<evidence type="ECO:0000256" key="8">
    <source>
        <dbReference type="ARBA" id="ARBA00022723"/>
    </source>
</evidence>
<dbReference type="FunFam" id="3.40.970.10:FF:000002">
    <property type="entry name" value="Ribonuclease H"/>
    <property type="match status" value="1"/>
</dbReference>
<comment type="catalytic activity">
    <reaction evidence="1 12">
        <text>Endonucleolytic cleavage to 5'-phosphomonoester.</text>
        <dbReference type="EC" id="3.1.26.4"/>
    </reaction>
</comment>
<evidence type="ECO:0000256" key="10">
    <source>
        <dbReference type="ARBA" id="ARBA00022801"/>
    </source>
</evidence>
<dbReference type="GO" id="GO:0043137">
    <property type="term" value="P:DNA replication, removal of RNA primer"/>
    <property type="evidence" value="ECO:0007669"/>
    <property type="project" value="TreeGrafter"/>
</dbReference>
<dbReference type="PROSITE" id="PS50879">
    <property type="entry name" value="RNASE_H_1"/>
    <property type="match status" value="1"/>
</dbReference>
<evidence type="ECO:0000256" key="1">
    <source>
        <dbReference type="ARBA" id="ARBA00000077"/>
    </source>
</evidence>
<feature type="binding site" evidence="13">
    <location>
        <position position="137"/>
    </location>
    <ligand>
        <name>Mg(2+)</name>
        <dbReference type="ChEBI" id="CHEBI:18420"/>
        <label>2</label>
    </ligand>
</feature>
<dbReference type="Gene3D" id="3.30.420.10">
    <property type="entry name" value="Ribonuclease H-like superfamily/Ribonuclease H"/>
    <property type="match status" value="1"/>
</dbReference>
<name>U6SJT0_9BACI</name>
<dbReference type="GO" id="GO:0046872">
    <property type="term" value="F:metal ion binding"/>
    <property type="evidence" value="ECO:0007669"/>
    <property type="project" value="UniProtKB-KW"/>
</dbReference>
<evidence type="ECO:0000256" key="4">
    <source>
        <dbReference type="ARBA" id="ARBA00005300"/>
    </source>
</evidence>
<dbReference type="GO" id="GO:0004523">
    <property type="term" value="F:RNA-DNA hybrid ribonuclease activity"/>
    <property type="evidence" value="ECO:0007669"/>
    <property type="project" value="UniProtKB-UniRule"/>
</dbReference>
<evidence type="ECO:0000259" key="15">
    <source>
        <dbReference type="PROSITE" id="PS50879"/>
    </source>
</evidence>
<keyword evidence="8 12" id="KW-0479">Metal-binding</keyword>
<keyword evidence="10 12" id="KW-0378">Hydrolase</keyword>
<dbReference type="GO" id="GO:0005737">
    <property type="term" value="C:cytoplasm"/>
    <property type="evidence" value="ECO:0007669"/>
    <property type="project" value="UniProtKB-SubCell"/>
</dbReference>
<dbReference type="InterPro" id="IPR012337">
    <property type="entry name" value="RNaseH-like_sf"/>
</dbReference>
<dbReference type="PANTHER" id="PTHR10642:SF26">
    <property type="entry name" value="RIBONUCLEASE H1"/>
    <property type="match status" value="1"/>
</dbReference>
<dbReference type="EC" id="3.1.26.4" evidence="5 12"/>
<dbReference type="PANTHER" id="PTHR10642">
    <property type="entry name" value="RIBONUCLEASE H1"/>
    <property type="match status" value="1"/>
</dbReference>
<dbReference type="Gene3D" id="3.40.970.10">
    <property type="entry name" value="Ribonuclease H1, N-terminal domain"/>
    <property type="match status" value="1"/>
</dbReference>
<dbReference type="InterPro" id="IPR017290">
    <property type="entry name" value="RNase_H_bac"/>
</dbReference>
<evidence type="ECO:0000256" key="2">
    <source>
        <dbReference type="ARBA" id="ARBA00001946"/>
    </source>
</evidence>
<evidence type="ECO:0000256" key="11">
    <source>
        <dbReference type="ARBA" id="ARBA00022842"/>
    </source>
</evidence>
<evidence type="ECO:0000256" key="5">
    <source>
        <dbReference type="ARBA" id="ARBA00012180"/>
    </source>
</evidence>
<sequence>MENLYEEGVPMAKKKFYVVWNGRKKGIFTTWAECEAQVKGFTGARFKSFPTEAEAKAAFSGGGASASSSSKTKSKARTSTQKKETDVIAEVNWDSISVDVGCRGNPGIVEYKGVHTQTGEILFAHDEIHIGTNNMGEFLAIVHGLAYLKEHGLNKPIYSDSLTAIKWVKQKKAKSTLDRNERTAYIWSLVDRAEKWLQENEYDTPILKWHTEKWGEIKADYGRK</sequence>
<evidence type="ECO:0000256" key="6">
    <source>
        <dbReference type="ARBA" id="ARBA00017721"/>
    </source>
</evidence>
<comment type="cofactor">
    <cofactor evidence="13">
        <name>Mn(2+)</name>
        <dbReference type="ChEBI" id="CHEBI:29035"/>
    </cofactor>
    <cofactor evidence="13">
        <name>Mg(2+)</name>
        <dbReference type="ChEBI" id="CHEBI:18420"/>
    </cofactor>
    <text evidence="13">Binds 2 metal ions per subunit. Manganese or magnesium.</text>
</comment>
<dbReference type="InterPro" id="IPR036397">
    <property type="entry name" value="RNaseH_sf"/>
</dbReference>
<comment type="caution">
    <text evidence="16">The sequence shown here is derived from an EMBL/GenBank/DDBJ whole genome shotgun (WGS) entry which is preliminary data.</text>
</comment>
<keyword evidence="13" id="KW-0464">Manganese</keyword>
<dbReference type="Pfam" id="PF01693">
    <property type="entry name" value="Cauli_VI"/>
    <property type="match status" value="1"/>
</dbReference>
<dbReference type="InterPro" id="IPR050092">
    <property type="entry name" value="RNase_H"/>
</dbReference>
<dbReference type="InterPro" id="IPR037056">
    <property type="entry name" value="RNase_H1_N_sf"/>
</dbReference>
<gene>
    <name evidence="16" type="ORF">A33I_02200</name>
</gene>
<dbReference type="SUPFAM" id="SSF53098">
    <property type="entry name" value="Ribonuclease H-like"/>
    <property type="match status" value="1"/>
</dbReference>
<dbReference type="GO" id="GO:0003676">
    <property type="term" value="F:nucleic acid binding"/>
    <property type="evidence" value="ECO:0007669"/>
    <property type="project" value="UniProtKB-UniRule"/>
</dbReference>
<evidence type="ECO:0000256" key="12">
    <source>
        <dbReference type="PIRNR" id="PIRNR037839"/>
    </source>
</evidence>
<feature type="binding site" evidence="13">
    <location>
        <position position="220"/>
    </location>
    <ligand>
        <name>Mg(2+)</name>
        <dbReference type="ChEBI" id="CHEBI:18420"/>
        <label>1</label>
    </ligand>
</feature>
<comment type="cofactor">
    <cofactor evidence="2">
        <name>Mg(2+)</name>
        <dbReference type="ChEBI" id="CHEBI:18420"/>
    </cofactor>
</comment>
<accession>U6SJT0</accession>
<evidence type="ECO:0000256" key="3">
    <source>
        <dbReference type="ARBA" id="ARBA00004065"/>
    </source>
</evidence>
<dbReference type="PIRSF" id="PIRSF037839">
    <property type="entry name" value="Ribonuclease_H"/>
    <property type="match status" value="1"/>
</dbReference>
<dbReference type="InterPro" id="IPR011320">
    <property type="entry name" value="RNase_H1_N"/>
</dbReference>
<evidence type="ECO:0000256" key="7">
    <source>
        <dbReference type="ARBA" id="ARBA00022722"/>
    </source>
</evidence>
<keyword evidence="17" id="KW-1185">Reference proteome</keyword>
<evidence type="ECO:0000313" key="16">
    <source>
        <dbReference type="EMBL" id="ERN51200.1"/>
    </source>
</evidence>
<feature type="binding site" evidence="13">
    <location>
        <position position="99"/>
    </location>
    <ligand>
        <name>Mg(2+)</name>
        <dbReference type="ChEBI" id="CHEBI:18420"/>
        <label>1</label>
    </ligand>
</feature>
<keyword evidence="7 12" id="KW-0540">Nuclease</keyword>
<comment type="function">
    <text evidence="3 12">Endonuclease that specifically degrades the RNA of RNA-DNA hybrids.</text>
</comment>
<evidence type="ECO:0000313" key="17">
    <source>
        <dbReference type="Proteomes" id="UP000017170"/>
    </source>
</evidence>
<feature type="domain" description="RNase H type-1" evidence="15">
    <location>
        <begin position="90"/>
        <end position="224"/>
    </location>
</feature>
<dbReference type="SUPFAM" id="SSF55658">
    <property type="entry name" value="L9 N-domain-like"/>
    <property type="match status" value="1"/>
</dbReference>
<dbReference type="PATRIC" id="fig|1188261.3.peg.3876"/>
<dbReference type="EMBL" id="ATAE01000067">
    <property type="protein sequence ID" value="ERN51200.1"/>
    <property type="molecule type" value="Genomic_DNA"/>
</dbReference>
<reference evidence="16 17" key="1">
    <citation type="journal article" date="2013" name="Genome Announc.">
        <title>Genome Sequence of the Extreme Obligate Alkaliphile Bacillus marmarensis Strain DSM 21297.</title>
        <authorList>
            <person name="Wernick D.G."/>
            <person name="Choi K.Y."/>
            <person name="Tat C.A."/>
            <person name="Lafontaine Rivera J.G."/>
            <person name="Liao J.C."/>
        </authorList>
    </citation>
    <scope>NUCLEOTIDE SEQUENCE [LARGE SCALE GENOMIC DNA]</scope>
    <source>
        <strain evidence="16 17">DSM 21297</strain>
    </source>
</reference>
<organism evidence="16 17">
    <name type="scientific">Alkalihalophilus marmarensis DSM 21297</name>
    <dbReference type="NCBI Taxonomy" id="1188261"/>
    <lineage>
        <taxon>Bacteria</taxon>
        <taxon>Bacillati</taxon>
        <taxon>Bacillota</taxon>
        <taxon>Bacilli</taxon>
        <taxon>Bacillales</taxon>
        <taxon>Bacillaceae</taxon>
        <taxon>Alkalihalophilus</taxon>
    </lineage>
</organism>
<dbReference type="NCBIfam" id="NF046109">
    <property type="entry name" value="RNaseH_Halikb"/>
    <property type="match status" value="1"/>
</dbReference>
<feature type="region of interest" description="Disordered" evidence="14">
    <location>
        <begin position="60"/>
        <end position="81"/>
    </location>
</feature>
<dbReference type="InterPro" id="IPR002156">
    <property type="entry name" value="RNaseH_domain"/>
</dbReference>
<feature type="binding site" evidence="13">
    <location>
        <position position="160"/>
    </location>
    <ligand>
        <name>Mg(2+)</name>
        <dbReference type="ChEBI" id="CHEBI:18420"/>
        <label>2</label>
    </ligand>
</feature>